<accession>A0A4D6LIY7</accession>
<dbReference type="Gene3D" id="3.30.200.20">
    <property type="entry name" value="Phosphorylase Kinase, domain 1"/>
    <property type="match status" value="1"/>
</dbReference>
<dbReference type="AlphaFoldDB" id="A0A4D6LIY7"/>
<dbReference type="GO" id="GO:0005737">
    <property type="term" value="C:cytoplasm"/>
    <property type="evidence" value="ECO:0007669"/>
    <property type="project" value="TreeGrafter"/>
</dbReference>
<dbReference type="PROSITE" id="PS00107">
    <property type="entry name" value="PROTEIN_KINASE_ATP"/>
    <property type="match status" value="1"/>
</dbReference>
<feature type="domain" description="C-CAP/cofactor C-like" evidence="19">
    <location>
        <begin position="1057"/>
        <end position="1194"/>
    </location>
</feature>
<dbReference type="InterPro" id="IPR017441">
    <property type="entry name" value="Protein_kinase_ATP_BS"/>
</dbReference>
<evidence type="ECO:0000256" key="2">
    <source>
        <dbReference type="ARBA" id="ARBA00007659"/>
    </source>
</evidence>
<evidence type="ECO:0000259" key="18">
    <source>
        <dbReference type="PROSITE" id="PS50011"/>
    </source>
</evidence>
<dbReference type="InterPro" id="IPR006599">
    <property type="entry name" value="CARP_motif"/>
</dbReference>
<keyword evidence="7 14" id="KW-0547">Nucleotide-binding</keyword>
<dbReference type="InterPro" id="IPR011009">
    <property type="entry name" value="Kinase-like_dom_sf"/>
</dbReference>
<evidence type="ECO:0000256" key="11">
    <source>
        <dbReference type="ARBA" id="ARBA00023136"/>
    </source>
</evidence>
<dbReference type="PROSITE" id="PS01088">
    <property type="entry name" value="CAP_1"/>
    <property type="match status" value="1"/>
</dbReference>
<keyword evidence="4" id="KW-0597">Phosphoprotein</keyword>
<evidence type="ECO:0000256" key="8">
    <source>
        <dbReference type="ARBA" id="ARBA00022777"/>
    </source>
</evidence>
<dbReference type="FunFam" id="2.160.20.70:FF:000006">
    <property type="entry name" value="Adenylyl cyclase-associated protein"/>
    <property type="match status" value="2"/>
</dbReference>
<feature type="domain" description="C-CAP/cofactor C-like" evidence="19">
    <location>
        <begin position="785"/>
        <end position="924"/>
    </location>
</feature>
<dbReference type="FunFam" id="3.30.200.20:FF:000173">
    <property type="entry name" value="Probable serine/threonine-protein kinase At1g01540"/>
    <property type="match status" value="1"/>
</dbReference>
<dbReference type="GO" id="GO:0016020">
    <property type="term" value="C:membrane"/>
    <property type="evidence" value="ECO:0007669"/>
    <property type="project" value="UniProtKB-SubCell"/>
</dbReference>
<feature type="region of interest" description="Disordered" evidence="16">
    <location>
        <begin position="1018"/>
        <end position="1058"/>
    </location>
</feature>
<dbReference type="Pfam" id="PF01213">
    <property type="entry name" value="CAP_N-CM"/>
    <property type="match status" value="1"/>
</dbReference>
<dbReference type="InterPro" id="IPR001245">
    <property type="entry name" value="Ser-Thr/Tyr_kinase_cat_dom"/>
</dbReference>
<dbReference type="SUPFAM" id="SSF69340">
    <property type="entry name" value="C-terminal domain of adenylylcyclase associated protein"/>
    <property type="match status" value="2"/>
</dbReference>
<dbReference type="PROSITE" id="PS51329">
    <property type="entry name" value="C_CAP_COFACTOR_C"/>
    <property type="match status" value="2"/>
</dbReference>
<evidence type="ECO:0000256" key="7">
    <source>
        <dbReference type="ARBA" id="ARBA00022741"/>
    </source>
</evidence>
<feature type="compositionally biased region" description="Basic and acidic residues" evidence="16">
    <location>
        <begin position="750"/>
        <end position="762"/>
    </location>
</feature>
<evidence type="ECO:0000256" key="5">
    <source>
        <dbReference type="ARBA" id="ARBA00022679"/>
    </source>
</evidence>
<evidence type="ECO:0000256" key="4">
    <source>
        <dbReference type="ARBA" id="ARBA00022553"/>
    </source>
</evidence>
<keyword evidence="5" id="KW-0808">Transferase</keyword>
<keyword evidence="21" id="KW-1185">Reference proteome</keyword>
<dbReference type="GO" id="GO:0003779">
    <property type="term" value="F:actin binding"/>
    <property type="evidence" value="ECO:0007669"/>
    <property type="project" value="InterPro"/>
</dbReference>
<organism evidence="20 21">
    <name type="scientific">Vigna unguiculata</name>
    <name type="common">Cowpea</name>
    <dbReference type="NCBI Taxonomy" id="3917"/>
    <lineage>
        <taxon>Eukaryota</taxon>
        <taxon>Viridiplantae</taxon>
        <taxon>Streptophyta</taxon>
        <taxon>Embryophyta</taxon>
        <taxon>Tracheophyta</taxon>
        <taxon>Spermatophyta</taxon>
        <taxon>Magnoliopsida</taxon>
        <taxon>eudicotyledons</taxon>
        <taxon>Gunneridae</taxon>
        <taxon>Pentapetalae</taxon>
        <taxon>rosids</taxon>
        <taxon>fabids</taxon>
        <taxon>Fabales</taxon>
        <taxon>Fabaceae</taxon>
        <taxon>Papilionoideae</taxon>
        <taxon>50 kb inversion clade</taxon>
        <taxon>NPAAA clade</taxon>
        <taxon>indigoferoid/millettioid clade</taxon>
        <taxon>Phaseoleae</taxon>
        <taxon>Vigna</taxon>
    </lineage>
</organism>
<dbReference type="PANTHER" id="PTHR10652">
    <property type="entry name" value="ADENYLYL CYCLASE-ASSOCIATED PROTEIN"/>
    <property type="match status" value="1"/>
</dbReference>
<dbReference type="InterPro" id="IPR053950">
    <property type="entry name" value="CAP_N"/>
</dbReference>
<evidence type="ECO:0000259" key="19">
    <source>
        <dbReference type="PROSITE" id="PS51329"/>
    </source>
</evidence>
<feature type="region of interest" description="Disordered" evidence="16">
    <location>
        <begin position="746"/>
        <end position="786"/>
    </location>
</feature>
<comment type="catalytic activity">
    <reaction evidence="12">
        <text>L-threonyl-[protein] + ATP = O-phospho-L-threonyl-[protein] + ADP + H(+)</text>
        <dbReference type="Rhea" id="RHEA:46608"/>
        <dbReference type="Rhea" id="RHEA-COMP:11060"/>
        <dbReference type="Rhea" id="RHEA-COMP:11605"/>
        <dbReference type="ChEBI" id="CHEBI:15378"/>
        <dbReference type="ChEBI" id="CHEBI:30013"/>
        <dbReference type="ChEBI" id="CHEBI:30616"/>
        <dbReference type="ChEBI" id="CHEBI:61977"/>
        <dbReference type="ChEBI" id="CHEBI:456216"/>
        <dbReference type="EC" id="2.7.11.1"/>
    </reaction>
</comment>
<feature type="region of interest" description="Disordered" evidence="16">
    <location>
        <begin position="696"/>
        <end position="731"/>
    </location>
</feature>
<dbReference type="SMART" id="SM00220">
    <property type="entry name" value="S_TKc"/>
    <property type="match status" value="1"/>
</dbReference>
<evidence type="ECO:0000313" key="21">
    <source>
        <dbReference type="Proteomes" id="UP000501690"/>
    </source>
</evidence>
<dbReference type="SMART" id="SM00673">
    <property type="entry name" value="CARP"/>
    <property type="match status" value="4"/>
</dbReference>
<dbReference type="InterPro" id="IPR013912">
    <property type="entry name" value="Adenylate_cyclase-assoc_CAP_C"/>
</dbReference>
<evidence type="ECO:0000256" key="12">
    <source>
        <dbReference type="ARBA" id="ARBA00047899"/>
    </source>
</evidence>
<dbReference type="Pfam" id="PF21938">
    <property type="entry name" value="CAP_N"/>
    <property type="match status" value="1"/>
</dbReference>
<keyword evidence="8 20" id="KW-0418">Kinase</keyword>
<feature type="compositionally biased region" description="Low complexity" evidence="16">
    <location>
        <begin position="984"/>
        <end position="997"/>
    </location>
</feature>
<evidence type="ECO:0000256" key="16">
    <source>
        <dbReference type="SAM" id="MobiDB-lite"/>
    </source>
</evidence>
<gene>
    <name evidence="20" type="ORF">DEO72_LG3g3096</name>
</gene>
<evidence type="ECO:0000256" key="3">
    <source>
        <dbReference type="ARBA" id="ARBA00022527"/>
    </source>
</evidence>
<dbReference type="InterPro" id="IPR018106">
    <property type="entry name" value="CAP_CS_N"/>
</dbReference>
<evidence type="ECO:0000256" key="14">
    <source>
        <dbReference type="PROSITE-ProRule" id="PRU10141"/>
    </source>
</evidence>
<feature type="binding site" evidence="14">
    <location>
        <position position="168"/>
    </location>
    <ligand>
        <name>ATP</name>
        <dbReference type="ChEBI" id="CHEBI:30616"/>
    </ligand>
</feature>
<dbReference type="InterPro" id="IPR016098">
    <property type="entry name" value="CAP/MinC_C"/>
</dbReference>
<dbReference type="Pfam" id="PF08603">
    <property type="entry name" value="CAP_C"/>
    <property type="match status" value="2"/>
</dbReference>
<evidence type="ECO:0000313" key="20">
    <source>
        <dbReference type="EMBL" id="QCD88547.1"/>
    </source>
</evidence>
<dbReference type="InterPro" id="IPR036222">
    <property type="entry name" value="CAP_N_sf"/>
</dbReference>
<evidence type="ECO:0000256" key="13">
    <source>
        <dbReference type="ARBA" id="ARBA00048679"/>
    </source>
</evidence>
<dbReference type="GO" id="GO:0008179">
    <property type="term" value="F:adenylate cyclase binding"/>
    <property type="evidence" value="ECO:0007669"/>
    <property type="project" value="TreeGrafter"/>
</dbReference>
<dbReference type="PANTHER" id="PTHR10652:SF0">
    <property type="entry name" value="ADENYLYL CYCLASE-ASSOCIATED PROTEIN"/>
    <property type="match status" value="1"/>
</dbReference>
<protein>
    <recommendedName>
        <fullName evidence="15">Adenylyl cyclase-associated protein</fullName>
    </recommendedName>
</protein>
<dbReference type="Gene3D" id="1.25.40.330">
    <property type="entry name" value="Adenylate cyclase-associated CAP, N-terminal domain"/>
    <property type="match status" value="1"/>
</dbReference>
<dbReference type="SUPFAM" id="SSF101278">
    <property type="entry name" value="N-terminal domain of adenylylcyclase associated protein, CAP"/>
    <property type="match status" value="2"/>
</dbReference>
<keyword evidence="3" id="KW-0723">Serine/threonine-protein kinase</keyword>
<dbReference type="GO" id="GO:0005524">
    <property type="term" value="F:ATP binding"/>
    <property type="evidence" value="ECO:0007669"/>
    <property type="project" value="UniProtKB-UniRule"/>
</dbReference>
<feature type="region of interest" description="Disordered" evidence="16">
    <location>
        <begin position="968"/>
        <end position="1003"/>
    </location>
</feature>
<dbReference type="InterPro" id="IPR036223">
    <property type="entry name" value="CAP_C_sf"/>
</dbReference>
<sequence length="1217" mass="132539">MTDAGETTSVSLKLLVLVAVLVVFAVVILVLVFFLCLRGGRSWKRRKLAAKHSSGSIPLVSKEIMVVKTSDLTPATTSEIGDVEGDPKKETGMKVEIDAVLKSEVSGGGAHRSEVSVEDPNIGWGRWYSMKEVELATRGFAEGNVIGEGGYGVVYRGILHDASVVAVKNLLNNKGQAEKEFKVEVEAIGKVRHKNLVRLVGYCAEGARRMLVYEYVDNGNLEQWLHGDVGSVSPLTWDIRMRIAIGTAKGLAYLHEGLEPKVVHRDIKSSNILLDKNWNAKVSDFGLAKLLGSEKTHVTTRVMGTFGYVAPEYASSGMLNERSDVYSFGVLLMEIITGRSPIDYSRPPGEMNLVDWFKAMVASRRSEELVDPLIEIPPSPRSLKRVLLICLRCIDMDVVKRPKMGQIVHMLETDDFPFRSELRTVREKDPLPSHADVSIKVPYPPPKHAESVNGSSIIFRGYYQICAISSNRRGGMDEKLVQRLESAVSRLESLSAGFHPSASSAISADDAARDPSVVAFADLIDQHVARFSRAAEVIGGQVLDVSKLVQEAFGVQKELVIELKQTQKPDVAGLEAFLKPLNDVVTKATKLTEGRRSDFFNHLKAAADSLSALAWIAYAGKDCGLCMPIAHVEESWQMAEFYCNKVLVEYKNKDPNHVEWAKALKELYLPGLRDYVKRFHPLGAVWNPKGKVYAPSKASAPAAPAAPPPPSASLFSSQSSQASSSKPKEGMSAVFHQISEGNVTSGLRKVTADMKTKNRTDRTGVVGAIEKESHATSRVPSKAGPPKFELQMGRKWVVENQIEKKDLVIGDCDSKQSVYVYGCKNSVLQIPGKVNNITIDKCTKMGVVFKDVVAAFEIVNSSGVEVQCQGAAPTILVDNTSGCQLYLSKDSLQTSITTAKSSEINVLVPSAETDGDWVLVEYKNKDPNHVEWAKALKELYLPGLRDYVKRFHPLGAVWNPKGKVYAPSKASAPAAPAAPPPPSASLFSSQSSQASSSKPKEGMSAVFHQISEGNVTSGLRKVTADMKTKNRTDRTGVVGAIEKESHATSRVPSKAGPPKFELQMGRKWVVENQIEKKDLVIGDCDSKQSVYVYGCKNSVLQIPGKVNNITIDKCTKMGVVFKDVVAAFEIVNSSGVEVQCQGAAPTILVDNTSGCQLYLSKDSLQTSITTAKSSEINVLVPSAETDGDWVEHSLPQQYIHLFKDGHFETTPASHSGG</sequence>
<evidence type="ECO:0000256" key="9">
    <source>
        <dbReference type="ARBA" id="ARBA00022840"/>
    </source>
</evidence>
<dbReference type="PROSITE" id="PS00108">
    <property type="entry name" value="PROTEIN_KINASE_ST"/>
    <property type="match status" value="1"/>
</dbReference>
<dbReference type="GO" id="GO:0004674">
    <property type="term" value="F:protein serine/threonine kinase activity"/>
    <property type="evidence" value="ECO:0007669"/>
    <property type="project" value="UniProtKB-KW"/>
</dbReference>
<name>A0A4D6LIY7_VIGUN</name>
<keyword evidence="9 14" id="KW-0067">ATP-binding</keyword>
<evidence type="ECO:0000256" key="17">
    <source>
        <dbReference type="SAM" id="Phobius"/>
    </source>
</evidence>
<feature type="domain" description="Protein kinase" evidence="18">
    <location>
        <begin position="140"/>
        <end position="399"/>
    </location>
</feature>
<dbReference type="GO" id="GO:0019933">
    <property type="term" value="P:cAMP-mediated signaling"/>
    <property type="evidence" value="ECO:0007669"/>
    <property type="project" value="TreeGrafter"/>
</dbReference>
<keyword evidence="11 17" id="KW-0472">Membrane</keyword>
<comment type="similarity">
    <text evidence="2 15">Belongs to the CAP family.</text>
</comment>
<evidence type="ECO:0000256" key="10">
    <source>
        <dbReference type="ARBA" id="ARBA00022989"/>
    </source>
</evidence>
<feature type="compositionally biased region" description="Basic and acidic residues" evidence="16">
    <location>
        <begin position="1022"/>
        <end position="1034"/>
    </location>
</feature>
<dbReference type="InterPro" id="IPR017901">
    <property type="entry name" value="C-CAP_CF_C-like"/>
</dbReference>
<dbReference type="Gene3D" id="2.160.20.70">
    <property type="match status" value="2"/>
</dbReference>
<comment type="subcellular location">
    <subcellularLocation>
        <location evidence="1">Membrane</location>
        <topology evidence="1">Single-pass membrane protein</topology>
    </subcellularLocation>
</comment>
<dbReference type="InterPro" id="IPR008271">
    <property type="entry name" value="Ser/Thr_kinase_AS"/>
</dbReference>
<dbReference type="EMBL" id="CP039347">
    <property type="protein sequence ID" value="QCD88547.1"/>
    <property type="molecule type" value="Genomic_DNA"/>
</dbReference>
<comment type="catalytic activity">
    <reaction evidence="13">
        <text>L-seryl-[protein] + ATP = O-phospho-L-seryl-[protein] + ADP + H(+)</text>
        <dbReference type="Rhea" id="RHEA:17989"/>
        <dbReference type="Rhea" id="RHEA-COMP:9863"/>
        <dbReference type="Rhea" id="RHEA-COMP:11604"/>
        <dbReference type="ChEBI" id="CHEBI:15378"/>
        <dbReference type="ChEBI" id="CHEBI:29999"/>
        <dbReference type="ChEBI" id="CHEBI:30616"/>
        <dbReference type="ChEBI" id="CHEBI:83421"/>
        <dbReference type="ChEBI" id="CHEBI:456216"/>
        <dbReference type="EC" id="2.7.11.1"/>
    </reaction>
</comment>
<dbReference type="InterPro" id="IPR001837">
    <property type="entry name" value="Adenylate_cyclase-assoc_CAP"/>
</dbReference>
<feature type="transmembrane region" description="Helical" evidence="17">
    <location>
        <begin position="12"/>
        <end position="37"/>
    </location>
</feature>
<proteinExistence type="inferred from homology"/>
<dbReference type="SUPFAM" id="SSF56112">
    <property type="entry name" value="Protein kinase-like (PK-like)"/>
    <property type="match status" value="1"/>
</dbReference>
<dbReference type="CDD" id="cd14066">
    <property type="entry name" value="STKc_IRAK"/>
    <property type="match status" value="1"/>
</dbReference>
<evidence type="ECO:0000256" key="6">
    <source>
        <dbReference type="ARBA" id="ARBA00022692"/>
    </source>
</evidence>
<dbReference type="FunFam" id="1.25.40.330:FF:000001">
    <property type="entry name" value="Adenylyl cyclase-associated protein"/>
    <property type="match status" value="1"/>
</dbReference>
<dbReference type="InterPro" id="IPR013992">
    <property type="entry name" value="Adenylate_cyclase-assoc_CAP_N"/>
</dbReference>
<dbReference type="InterPro" id="IPR000719">
    <property type="entry name" value="Prot_kinase_dom"/>
</dbReference>
<feature type="compositionally biased region" description="Low complexity" evidence="16">
    <location>
        <begin position="712"/>
        <end position="725"/>
    </location>
</feature>
<reference evidence="20 21" key="1">
    <citation type="submission" date="2019-04" db="EMBL/GenBank/DDBJ databases">
        <title>An improved genome assembly and genetic linkage map for asparagus bean, Vigna unguiculata ssp. sesquipedialis.</title>
        <authorList>
            <person name="Xia Q."/>
            <person name="Zhang R."/>
            <person name="Dong Y."/>
        </authorList>
    </citation>
    <scope>NUCLEOTIDE SEQUENCE [LARGE SCALE GENOMIC DNA]</scope>
    <source>
        <tissue evidence="20">Leaf</tissue>
    </source>
</reference>
<dbReference type="Gene3D" id="1.10.510.10">
    <property type="entry name" value="Transferase(Phosphotransferase) domain 1"/>
    <property type="match status" value="1"/>
</dbReference>
<dbReference type="Proteomes" id="UP000501690">
    <property type="component" value="Linkage Group LG3"/>
</dbReference>
<evidence type="ECO:0000256" key="1">
    <source>
        <dbReference type="ARBA" id="ARBA00004167"/>
    </source>
</evidence>
<evidence type="ECO:0000256" key="15">
    <source>
        <dbReference type="RuleBase" id="RU000647"/>
    </source>
</evidence>
<dbReference type="Pfam" id="PF07714">
    <property type="entry name" value="PK_Tyr_Ser-Thr"/>
    <property type="match status" value="1"/>
</dbReference>
<keyword evidence="6 17" id="KW-0812">Transmembrane</keyword>
<dbReference type="FunFam" id="1.10.510.10:FF:000035">
    <property type="entry name" value="Putative receptor-like serine/threonine-protein kinase"/>
    <property type="match status" value="1"/>
</dbReference>
<keyword evidence="10 17" id="KW-1133">Transmembrane helix</keyword>
<dbReference type="PROSITE" id="PS50011">
    <property type="entry name" value="PROTEIN_KINASE_DOM"/>
    <property type="match status" value="1"/>
</dbReference>
<dbReference type="GO" id="GO:0007015">
    <property type="term" value="P:actin filament organization"/>
    <property type="evidence" value="ECO:0007669"/>
    <property type="project" value="TreeGrafter"/>
</dbReference>